<evidence type="ECO:0000313" key="1">
    <source>
        <dbReference type="EMBL" id="KAG2566406.1"/>
    </source>
</evidence>
<accession>A0A8T0Q5V6</accession>
<protein>
    <recommendedName>
        <fullName evidence="3">Reverse transcriptase zinc-binding domain-containing protein</fullName>
    </recommendedName>
</protein>
<gene>
    <name evidence="1" type="ORF">PVAP13_7NG193500</name>
</gene>
<comment type="caution">
    <text evidence="1">The sequence shown here is derived from an EMBL/GenBank/DDBJ whole genome shotgun (WGS) entry which is preliminary data.</text>
</comment>
<name>A0A8T0Q5V6_PANVG</name>
<proteinExistence type="predicted"/>
<organism evidence="1 2">
    <name type="scientific">Panicum virgatum</name>
    <name type="common">Blackwell switchgrass</name>
    <dbReference type="NCBI Taxonomy" id="38727"/>
    <lineage>
        <taxon>Eukaryota</taxon>
        <taxon>Viridiplantae</taxon>
        <taxon>Streptophyta</taxon>
        <taxon>Embryophyta</taxon>
        <taxon>Tracheophyta</taxon>
        <taxon>Spermatophyta</taxon>
        <taxon>Magnoliopsida</taxon>
        <taxon>Liliopsida</taxon>
        <taxon>Poales</taxon>
        <taxon>Poaceae</taxon>
        <taxon>PACMAD clade</taxon>
        <taxon>Panicoideae</taxon>
        <taxon>Panicodae</taxon>
        <taxon>Paniceae</taxon>
        <taxon>Panicinae</taxon>
        <taxon>Panicum</taxon>
        <taxon>Panicum sect. Hiantes</taxon>
    </lineage>
</organism>
<feature type="non-terminal residue" evidence="1">
    <location>
        <position position="1"/>
    </location>
</feature>
<dbReference type="EMBL" id="CM029050">
    <property type="protein sequence ID" value="KAG2566406.1"/>
    <property type="molecule type" value="Genomic_DNA"/>
</dbReference>
<dbReference type="AlphaFoldDB" id="A0A8T0Q5V6"/>
<evidence type="ECO:0008006" key="3">
    <source>
        <dbReference type="Google" id="ProtNLM"/>
    </source>
</evidence>
<reference evidence="1" key="1">
    <citation type="submission" date="2020-05" db="EMBL/GenBank/DDBJ databases">
        <title>WGS assembly of Panicum virgatum.</title>
        <authorList>
            <person name="Lovell J.T."/>
            <person name="Jenkins J."/>
            <person name="Shu S."/>
            <person name="Juenger T.E."/>
            <person name="Schmutz J."/>
        </authorList>
    </citation>
    <scope>NUCLEOTIDE SEQUENCE</scope>
    <source>
        <strain evidence="1">AP13</strain>
    </source>
</reference>
<dbReference type="Proteomes" id="UP000823388">
    <property type="component" value="Chromosome 7N"/>
</dbReference>
<evidence type="ECO:0000313" key="2">
    <source>
        <dbReference type="Proteomes" id="UP000823388"/>
    </source>
</evidence>
<sequence length="123" mass="14001">VCPLCRSRPESAHHILVACRYSKRLWGLVAVWASIPQADPSRWPVTGTVRDWWLSMGTLEGVPGSGFRSLLLLVNWELWLERNTRTFKRAERPVHIMLLKIKEEARTWGFAGAKHLSALLEGA</sequence>
<keyword evidence="2" id="KW-1185">Reference proteome</keyword>